<name>A0AAN6LS72_9PLEO</name>
<dbReference type="AlphaFoldDB" id="A0AAN6LS72"/>
<keyword evidence="2" id="KW-0507">mRNA processing</keyword>
<feature type="compositionally biased region" description="Basic and acidic residues" evidence="8">
    <location>
        <begin position="292"/>
        <end position="304"/>
    </location>
</feature>
<keyword evidence="7" id="KW-0175">Coiled coil</keyword>
<evidence type="ECO:0000256" key="1">
    <source>
        <dbReference type="ARBA" id="ARBA00007747"/>
    </source>
</evidence>
<dbReference type="Pfam" id="PF00076">
    <property type="entry name" value="RRM_1"/>
    <property type="match status" value="1"/>
</dbReference>
<proteinExistence type="inferred from homology"/>
<keyword evidence="5" id="KW-0508">mRNA splicing</keyword>
<keyword evidence="4 6" id="KW-0694">RNA-binding</keyword>
<organism evidence="11 12">
    <name type="scientific">Pseudopithomyces chartarum</name>
    <dbReference type="NCBI Taxonomy" id="1892770"/>
    <lineage>
        <taxon>Eukaryota</taxon>
        <taxon>Fungi</taxon>
        <taxon>Dikarya</taxon>
        <taxon>Ascomycota</taxon>
        <taxon>Pezizomycotina</taxon>
        <taxon>Dothideomycetes</taxon>
        <taxon>Pleosporomycetidae</taxon>
        <taxon>Pleosporales</taxon>
        <taxon>Massarineae</taxon>
        <taxon>Didymosphaeriaceae</taxon>
        <taxon>Pseudopithomyces</taxon>
    </lineage>
</organism>
<dbReference type="InterPro" id="IPR034393">
    <property type="entry name" value="TatSF1-like"/>
</dbReference>
<keyword evidence="12" id="KW-1185">Reference proteome</keyword>
<protein>
    <recommendedName>
        <fullName evidence="13">RRM domain-containing protein</fullName>
    </recommendedName>
</protein>
<dbReference type="Gene3D" id="3.30.70.330">
    <property type="match status" value="2"/>
</dbReference>
<dbReference type="GO" id="GO:0005686">
    <property type="term" value="C:U2 snRNP"/>
    <property type="evidence" value="ECO:0007669"/>
    <property type="project" value="TreeGrafter"/>
</dbReference>
<evidence type="ECO:0000259" key="9">
    <source>
        <dbReference type="PROSITE" id="PS50102"/>
    </source>
</evidence>
<dbReference type="InterPro" id="IPR035979">
    <property type="entry name" value="RBD_domain_sf"/>
</dbReference>
<dbReference type="GO" id="GO:0005684">
    <property type="term" value="C:U2-type spliceosomal complex"/>
    <property type="evidence" value="ECO:0007669"/>
    <property type="project" value="TreeGrafter"/>
</dbReference>
<dbReference type="FunFam" id="3.30.70.330:FF:000105">
    <property type="entry name" value="HIV Tat-specific factor 1 homolog"/>
    <property type="match status" value="1"/>
</dbReference>
<dbReference type="SUPFAM" id="SSF54928">
    <property type="entry name" value="RNA-binding domain, RBD"/>
    <property type="match status" value="2"/>
</dbReference>
<evidence type="ECO:0000256" key="2">
    <source>
        <dbReference type="ARBA" id="ARBA00022664"/>
    </source>
</evidence>
<evidence type="ECO:0000256" key="7">
    <source>
        <dbReference type="SAM" id="Coils"/>
    </source>
</evidence>
<evidence type="ECO:0000256" key="6">
    <source>
        <dbReference type="PROSITE-ProRule" id="PRU00176"/>
    </source>
</evidence>
<comment type="caution">
    <text evidence="11">The sequence shown here is derived from an EMBL/GenBank/DDBJ whole genome shotgun (WGS) entry which is preliminary data.</text>
</comment>
<dbReference type="InterPro" id="IPR012677">
    <property type="entry name" value="Nucleotide-bd_a/b_plait_sf"/>
</dbReference>
<feature type="domain" description="S1 motif" evidence="10">
    <location>
        <begin position="89"/>
        <end position="163"/>
    </location>
</feature>
<feature type="coiled-coil region" evidence="7">
    <location>
        <begin position="150"/>
        <end position="177"/>
    </location>
</feature>
<reference evidence="11 12" key="1">
    <citation type="submission" date="2021-02" db="EMBL/GenBank/DDBJ databases">
        <title>Genome assembly of Pseudopithomyces chartarum.</title>
        <authorList>
            <person name="Jauregui R."/>
            <person name="Singh J."/>
            <person name="Voisey C."/>
        </authorList>
    </citation>
    <scope>NUCLEOTIDE SEQUENCE [LARGE SCALE GENOMIC DNA]</scope>
    <source>
        <strain evidence="11 12">AGR01</strain>
    </source>
</reference>
<evidence type="ECO:0000259" key="10">
    <source>
        <dbReference type="PROSITE" id="PS50126"/>
    </source>
</evidence>
<dbReference type="PANTHER" id="PTHR15608:SF0">
    <property type="entry name" value="HIV TAT-SPECIFIC FACTOR 1"/>
    <property type="match status" value="1"/>
</dbReference>
<dbReference type="Proteomes" id="UP001280581">
    <property type="component" value="Unassembled WGS sequence"/>
</dbReference>
<dbReference type="GO" id="GO:0000398">
    <property type="term" value="P:mRNA splicing, via spliceosome"/>
    <property type="evidence" value="ECO:0007669"/>
    <property type="project" value="UniProtKB-ARBA"/>
</dbReference>
<gene>
    <name evidence="11" type="ORF">GRF29_106g40823</name>
</gene>
<accession>A0AAN6LS72</accession>
<feature type="domain" description="RRM" evidence="9">
    <location>
        <begin position="194"/>
        <end position="275"/>
    </location>
</feature>
<evidence type="ECO:0000256" key="4">
    <source>
        <dbReference type="ARBA" id="ARBA00022884"/>
    </source>
</evidence>
<dbReference type="GO" id="GO:0003723">
    <property type="term" value="F:RNA binding"/>
    <property type="evidence" value="ECO:0007669"/>
    <property type="project" value="UniProtKB-UniRule"/>
</dbReference>
<dbReference type="PANTHER" id="PTHR15608">
    <property type="entry name" value="SPLICING FACTOR U2AF-ASSOCIATED PROTEIN 2"/>
    <property type="match status" value="1"/>
</dbReference>
<dbReference type="EMBL" id="WVTA01000010">
    <property type="protein sequence ID" value="KAK3203589.1"/>
    <property type="molecule type" value="Genomic_DNA"/>
</dbReference>
<evidence type="ECO:0000313" key="12">
    <source>
        <dbReference type="Proteomes" id="UP001280581"/>
    </source>
</evidence>
<dbReference type="PROSITE" id="PS50126">
    <property type="entry name" value="S1"/>
    <property type="match status" value="1"/>
</dbReference>
<dbReference type="InterPro" id="IPR003029">
    <property type="entry name" value="S1_domain"/>
</dbReference>
<feature type="region of interest" description="Disordered" evidence="8">
    <location>
        <begin position="1"/>
        <end position="40"/>
    </location>
</feature>
<feature type="domain" description="RRM" evidence="9">
    <location>
        <begin position="41"/>
        <end position="130"/>
    </location>
</feature>
<dbReference type="InterPro" id="IPR000504">
    <property type="entry name" value="RRM_dom"/>
</dbReference>
<evidence type="ECO:0008006" key="13">
    <source>
        <dbReference type="Google" id="ProtNLM"/>
    </source>
</evidence>
<comment type="similarity">
    <text evidence="1">Belongs to the HTATSF1 family.</text>
</comment>
<evidence type="ECO:0000313" key="11">
    <source>
        <dbReference type="EMBL" id="KAK3203589.1"/>
    </source>
</evidence>
<keyword evidence="3" id="KW-0677">Repeat</keyword>
<dbReference type="PROSITE" id="PS50102">
    <property type="entry name" value="RRM"/>
    <property type="match status" value="2"/>
</dbReference>
<feature type="region of interest" description="Disordered" evidence="8">
    <location>
        <begin position="275"/>
        <end position="311"/>
    </location>
</feature>
<evidence type="ECO:0000256" key="5">
    <source>
        <dbReference type="ARBA" id="ARBA00023187"/>
    </source>
</evidence>
<evidence type="ECO:0000256" key="3">
    <source>
        <dbReference type="ARBA" id="ARBA00022737"/>
    </source>
</evidence>
<sequence>MADIQPEINGGDASNGPGIKRKDAPTNAGPSKKQQKVLENRAVFASNIPRDATIEEIEETFKKAGIIEQGVDGKPRIKMYADDKGEFNGDVLVVYFKKESIQQAIMRIDGWEFRLGDQSNGVVKVQEADMSYKKHTDGDEVKTKLVRKDRKAAERTRAELNRKLAEWSDDEEEEVQKTFAPKKNKYAKFVIIKRAFKIDEIEDDEDEGAILEIKQDMREAAERFGDVTNVVLYDKEPEGIVTVRFKEFEQAEAFVAAFNGKGYNREKLQLSIAEDRPRFKKSGKDEEEDHEENVRRMEAYMDGDKTDEDEA</sequence>
<evidence type="ECO:0000256" key="8">
    <source>
        <dbReference type="SAM" id="MobiDB-lite"/>
    </source>
</evidence>